<name>A0A437GV94_9SPHN</name>
<comment type="caution">
    <text evidence="2">The sequence shown here is derived from an EMBL/GenBank/DDBJ whole genome shotgun (WGS) entry which is preliminary data.</text>
</comment>
<accession>A0A437GV94</accession>
<dbReference type="Proteomes" id="UP000283003">
    <property type="component" value="Unassembled WGS sequence"/>
</dbReference>
<feature type="region of interest" description="Disordered" evidence="1">
    <location>
        <begin position="223"/>
        <end position="252"/>
    </location>
</feature>
<dbReference type="OrthoDB" id="7605401at2"/>
<protein>
    <submittedName>
        <fullName evidence="2">Uncharacterized protein</fullName>
    </submittedName>
</protein>
<dbReference type="RefSeq" id="WP_127613226.1">
    <property type="nucleotide sequence ID" value="NZ_RXOL01000006.1"/>
</dbReference>
<proteinExistence type="predicted"/>
<evidence type="ECO:0000313" key="2">
    <source>
        <dbReference type="EMBL" id="RVQ65715.1"/>
    </source>
</evidence>
<dbReference type="AlphaFoldDB" id="A0A437GV94"/>
<reference evidence="2 3" key="1">
    <citation type="submission" date="2018-12" db="EMBL/GenBank/DDBJ databases">
        <title>Croceicoccus ponticola sp. nov., a lipolytic bacterium isolated from seawater.</title>
        <authorList>
            <person name="Yoon J.-H."/>
        </authorList>
    </citation>
    <scope>NUCLEOTIDE SEQUENCE [LARGE SCALE GENOMIC DNA]</scope>
    <source>
        <strain evidence="2 3">GM-16</strain>
    </source>
</reference>
<organism evidence="2 3">
    <name type="scientific">Croceicoccus ponticola</name>
    <dbReference type="NCBI Taxonomy" id="2217664"/>
    <lineage>
        <taxon>Bacteria</taxon>
        <taxon>Pseudomonadati</taxon>
        <taxon>Pseudomonadota</taxon>
        <taxon>Alphaproteobacteria</taxon>
        <taxon>Sphingomonadales</taxon>
        <taxon>Erythrobacteraceae</taxon>
        <taxon>Croceicoccus</taxon>
    </lineage>
</organism>
<gene>
    <name evidence="2" type="ORF">EKN06_12330</name>
</gene>
<keyword evidence="3" id="KW-1185">Reference proteome</keyword>
<evidence type="ECO:0000313" key="3">
    <source>
        <dbReference type="Proteomes" id="UP000283003"/>
    </source>
</evidence>
<dbReference type="EMBL" id="RXOL01000006">
    <property type="protein sequence ID" value="RVQ65715.1"/>
    <property type="molecule type" value="Genomic_DNA"/>
</dbReference>
<feature type="compositionally biased region" description="Basic and acidic residues" evidence="1">
    <location>
        <begin position="235"/>
        <end position="250"/>
    </location>
</feature>
<sequence>MHIDRDTLIFGNRPAMLKTLLKREHFSAIEAMRDLHIREPQASKTLRDLAADGWIKFDGIDHKGIEHWGLADKGIRLVATRLIKRFPIEEGLALLPAIIAKAEALNSDPESSRRIESIWLFGSVLTGRSGDDAGDIDLVVNVSRRPLPASELKALEDVEMSRAPERVQMGWFRDFRSTELLRQIKKVSHRISIHVAPDVEIFGLPYREIYRFDLKRDKGVTPRGDFRGKPAVGNDDDKVKHPPEMMHPDRPVAPNSTADIENATDLEFLLTAQHLFFRGIAIANIAEAVRLPTNAVQAYLSQLPQVQPFEPSDIRANFQRCIDALDPRFSLYFDAVGDERGAPRVLVTMLDAETLSHVARCHWVRKSEALFWGDTVRFPYLEWISEGAWSYFEKALASASGVDRSIRYFASHQFCEAPHVPKPQNLKPLTEQLIDFACKVRRSSQTWDASDAINIDFNQHRPISHTRGHRYYGDFEETKIKKSDAPVLWAMIARFKSADNDMHRARMNLILSAYLRNDPYQAE</sequence>
<evidence type="ECO:0000256" key="1">
    <source>
        <dbReference type="SAM" id="MobiDB-lite"/>
    </source>
</evidence>